<feature type="signal peptide" evidence="1">
    <location>
        <begin position="1"/>
        <end position="24"/>
    </location>
</feature>
<dbReference type="Proteomes" id="UP000825729">
    <property type="component" value="Unassembled WGS sequence"/>
</dbReference>
<accession>A0AAV7EKK6</accession>
<reference evidence="2 3" key="1">
    <citation type="submission" date="2021-07" db="EMBL/GenBank/DDBJ databases">
        <title>The Aristolochia fimbriata genome: insights into angiosperm evolution, floral development and chemical biosynthesis.</title>
        <authorList>
            <person name="Jiao Y."/>
        </authorList>
    </citation>
    <scope>NUCLEOTIDE SEQUENCE [LARGE SCALE GENOMIC DNA]</scope>
    <source>
        <strain evidence="2">IBCAS-2021</strain>
        <tissue evidence="2">Leaf</tissue>
    </source>
</reference>
<organism evidence="2 3">
    <name type="scientific">Aristolochia fimbriata</name>
    <name type="common">White veined hardy Dutchman's pipe vine</name>
    <dbReference type="NCBI Taxonomy" id="158543"/>
    <lineage>
        <taxon>Eukaryota</taxon>
        <taxon>Viridiplantae</taxon>
        <taxon>Streptophyta</taxon>
        <taxon>Embryophyta</taxon>
        <taxon>Tracheophyta</taxon>
        <taxon>Spermatophyta</taxon>
        <taxon>Magnoliopsida</taxon>
        <taxon>Magnoliidae</taxon>
        <taxon>Piperales</taxon>
        <taxon>Aristolochiaceae</taxon>
        <taxon>Aristolochia</taxon>
    </lineage>
</organism>
<comment type="caution">
    <text evidence="2">The sequence shown here is derived from an EMBL/GenBank/DDBJ whole genome shotgun (WGS) entry which is preliminary data.</text>
</comment>
<dbReference type="AlphaFoldDB" id="A0AAV7EKK6"/>
<dbReference type="EMBL" id="JAINDJ010000004">
    <property type="protein sequence ID" value="KAG9449377.1"/>
    <property type="molecule type" value="Genomic_DNA"/>
</dbReference>
<name>A0AAV7EKK6_ARIFI</name>
<feature type="chain" id="PRO_5043820956" evidence="1">
    <location>
        <begin position="25"/>
        <end position="179"/>
    </location>
</feature>
<sequence length="179" mass="20146">MGGIGSAWDAFLLFFINGFLPVLQSNITSDYFFSHSMSTYNFSFRFNNIDLKTHFLFPRENIYLVLPRIPAAQAARMSFLSCLSHCHWAESKPSIFIVRLPVSVINATSISQIIFHSNFWHLSSSLHFRYFPPSQFSEVGALCDYIGLTTGASAVKGEAALFCVSVVFWSISLPPQEKN</sequence>
<proteinExistence type="predicted"/>
<protein>
    <submittedName>
        <fullName evidence="2">Uncharacterized protein</fullName>
    </submittedName>
</protein>
<evidence type="ECO:0000313" key="3">
    <source>
        <dbReference type="Proteomes" id="UP000825729"/>
    </source>
</evidence>
<gene>
    <name evidence="2" type="ORF">H6P81_009342</name>
</gene>
<evidence type="ECO:0000313" key="2">
    <source>
        <dbReference type="EMBL" id="KAG9449377.1"/>
    </source>
</evidence>
<evidence type="ECO:0000256" key="1">
    <source>
        <dbReference type="SAM" id="SignalP"/>
    </source>
</evidence>
<keyword evidence="1" id="KW-0732">Signal</keyword>
<keyword evidence="3" id="KW-1185">Reference proteome</keyword>